<name>A0A168M0Z8_ABSGL</name>
<dbReference type="PANTHER" id="PTHR21304">
    <property type="entry name" value="MICOS COMPLEX SUBUNIT MIC10"/>
    <property type="match status" value="1"/>
</dbReference>
<dbReference type="EMBL" id="LT551959">
    <property type="protein sequence ID" value="SAL97791.1"/>
    <property type="molecule type" value="Genomic_DNA"/>
</dbReference>
<evidence type="ECO:0000256" key="2">
    <source>
        <dbReference type="ARBA" id="ARBA00004434"/>
    </source>
</evidence>
<keyword evidence="4 9" id="KW-0812">Transmembrane</keyword>
<dbReference type="Pfam" id="PF04418">
    <property type="entry name" value="DUF543"/>
    <property type="match status" value="1"/>
</dbReference>
<dbReference type="OrthoDB" id="1916310at2759"/>
<dbReference type="AlphaFoldDB" id="A0A168M0Z8"/>
<reference evidence="10" key="1">
    <citation type="submission" date="2016-04" db="EMBL/GenBank/DDBJ databases">
        <authorList>
            <person name="Evans L.H."/>
            <person name="Alamgir A."/>
            <person name="Owens N."/>
            <person name="Weber N.D."/>
            <person name="Virtaneva K."/>
            <person name="Barbian K."/>
            <person name="Babar A."/>
            <person name="Rosenke K."/>
        </authorList>
    </citation>
    <scope>NUCLEOTIDE SEQUENCE [LARGE SCALE GENOMIC DNA]</scope>
    <source>
        <strain evidence="10">CBS 101.48</strain>
    </source>
</reference>
<evidence type="ECO:0000256" key="3">
    <source>
        <dbReference type="ARBA" id="ARBA00006792"/>
    </source>
</evidence>
<keyword evidence="7 9" id="KW-0496">Mitochondrion</keyword>
<dbReference type="InParanoid" id="A0A168M0Z8"/>
<keyword evidence="5 9" id="KW-0999">Mitochondrion inner membrane</keyword>
<evidence type="ECO:0000256" key="1">
    <source>
        <dbReference type="ARBA" id="ARBA00002689"/>
    </source>
</evidence>
<evidence type="ECO:0000256" key="9">
    <source>
        <dbReference type="RuleBase" id="RU363011"/>
    </source>
</evidence>
<comment type="subunit">
    <text evidence="9">Component of the mitochondrial contact site and cristae organizing system (MICOS) complex.</text>
</comment>
<gene>
    <name evidence="10" type="primary">ABSGL_03307.1 scaffold 4426</name>
</gene>
<comment type="similarity">
    <text evidence="3 9">Belongs to the MICOS complex subunit Mic10 family.</text>
</comment>
<keyword evidence="8 9" id="KW-0472">Membrane</keyword>
<evidence type="ECO:0000313" key="10">
    <source>
        <dbReference type="EMBL" id="SAL97791.1"/>
    </source>
</evidence>
<proteinExistence type="inferred from homology"/>
<comment type="subcellular location">
    <subcellularLocation>
        <location evidence="2 9">Mitochondrion inner membrane</location>
        <topology evidence="2 9">Single-pass membrane protein</topology>
    </subcellularLocation>
</comment>
<evidence type="ECO:0000256" key="5">
    <source>
        <dbReference type="ARBA" id="ARBA00022792"/>
    </source>
</evidence>
<protein>
    <recommendedName>
        <fullName evidence="9">MICOS complex subunit MIC10</fullName>
    </recommendedName>
</protein>
<sequence length="293" mass="31986">MSAIDKKVASEELLSNKWDRVISNFVVKTGLGLSVGIVASALLFKKRTWPIAISTGWGFGVAYADAERIFHPHQVPGVEFKKQKPVVLVSAHMISLPPPSNVCGDTERSRSFTTTAIYRMSLQRLGQPYGTVYPSPAMVPSSDPSRRNSGHRLSIPNCKSSEALPITFSASFQQQIVTTTAAAAYPTPIPHSIRTLPPSQLPVRPAIVPSAPTIDLRSTPPTVDSTTLTMASLACRVESFPLKLRNGCNENTNAEIVLSLWMISNNKLIGRTLCLATYRIAQQTQPEQEMNNE</sequence>
<organism evidence="10">
    <name type="scientific">Absidia glauca</name>
    <name type="common">Pin mould</name>
    <dbReference type="NCBI Taxonomy" id="4829"/>
    <lineage>
        <taxon>Eukaryota</taxon>
        <taxon>Fungi</taxon>
        <taxon>Fungi incertae sedis</taxon>
        <taxon>Mucoromycota</taxon>
        <taxon>Mucoromycotina</taxon>
        <taxon>Mucoromycetes</taxon>
        <taxon>Mucorales</taxon>
        <taxon>Cunninghamellaceae</taxon>
        <taxon>Absidia</taxon>
    </lineage>
</organism>
<evidence type="ECO:0000256" key="4">
    <source>
        <dbReference type="ARBA" id="ARBA00022692"/>
    </source>
</evidence>
<evidence type="ECO:0000256" key="8">
    <source>
        <dbReference type="ARBA" id="ARBA00023136"/>
    </source>
</evidence>
<evidence type="ECO:0000256" key="7">
    <source>
        <dbReference type="ARBA" id="ARBA00023128"/>
    </source>
</evidence>
<evidence type="ECO:0000256" key="6">
    <source>
        <dbReference type="ARBA" id="ARBA00022989"/>
    </source>
</evidence>
<feature type="transmembrane region" description="Helical" evidence="9">
    <location>
        <begin position="25"/>
        <end position="44"/>
    </location>
</feature>
<keyword evidence="6 9" id="KW-1133">Transmembrane helix</keyword>
<dbReference type="InterPro" id="IPR007512">
    <property type="entry name" value="Mic10"/>
</dbReference>
<accession>A0A168M0Z8</accession>
<comment type="function">
    <text evidence="1 9">Component of the MICOS complex, a large protein complex of the mitochondrial inner membrane that plays crucial roles in the maintenance of crista junctions, inner membrane architecture, and formation of contact sites to the outer membrane.</text>
</comment>
<dbReference type="Proteomes" id="UP000078561">
    <property type="component" value="Unassembled WGS sequence"/>
</dbReference>
<keyword evidence="11" id="KW-1185">Reference proteome</keyword>
<dbReference type="PANTHER" id="PTHR21304:SF0">
    <property type="entry name" value="MICOS COMPLEX SUBUNIT MIC10"/>
    <property type="match status" value="1"/>
</dbReference>
<dbReference type="STRING" id="4829.A0A168M0Z8"/>
<dbReference type="GO" id="GO:0061617">
    <property type="term" value="C:MICOS complex"/>
    <property type="evidence" value="ECO:0007669"/>
    <property type="project" value="UniProtKB-UniRule"/>
</dbReference>
<evidence type="ECO:0000313" key="11">
    <source>
        <dbReference type="Proteomes" id="UP000078561"/>
    </source>
</evidence>